<evidence type="ECO:0000313" key="2">
    <source>
        <dbReference type="Proteomes" id="UP000193920"/>
    </source>
</evidence>
<comment type="caution">
    <text evidence="1">The sequence shown here is derived from an EMBL/GenBank/DDBJ whole genome shotgun (WGS) entry which is preliminary data.</text>
</comment>
<reference evidence="1 2" key="1">
    <citation type="submission" date="2016-08" db="EMBL/GenBank/DDBJ databases">
        <title>A Parts List for Fungal Cellulosomes Revealed by Comparative Genomics.</title>
        <authorList>
            <consortium name="DOE Joint Genome Institute"/>
            <person name="Haitjema C.H."/>
            <person name="Gilmore S.P."/>
            <person name="Henske J.K."/>
            <person name="Solomon K.V."/>
            <person name="De Groot R."/>
            <person name="Kuo A."/>
            <person name="Mondo S.J."/>
            <person name="Salamov A.A."/>
            <person name="Labutti K."/>
            <person name="Zhao Z."/>
            <person name="Chiniquy J."/>
            <person name="Barry K."/>
            <person name="Brewer H.M."/>
            <person name="Purvine S.O."/>
            <person name="Wright A.T."/>
            <person name="Boxma B."/>
            <person name="Van Alen T."/>
            <person name="Hackstein J.H."/>
            <person name="Baker S.E."/>
            <person name="Grigoriev I.V."/>
            <person name="O'Malley M.A."/>
        </authorList>
    </citation>
    <scope>NUCLEOTIDE SEQUENCE [LARGE SCALE GENOMIC DNA]</scope>
    <source>
        <strain evidence="1 2">G1</strain>
    </source>
</reference>
<accession>A0A1Y2CIM6</accession>
<proteinExistence type="predicted"/>
<organism evidence="1 2">
    <name type="scientific">Neocallimastix californiae</name>
    <dbReference type="NCBI Taxonomy" id="1754190"/>
    <lineage>
        <taxon>Eukaryota</taxon>
        <taxon>Fungi</taxon>
        <taxon>Fungi incertae sedis</taxon>
        <taxon>Chytridiomycota</taxon>
        <taxon>Chytridiomycota incertae sedis</taxon>
        <taxon>Neocallimastigomycetes</taxon>
        <taxon>Neocallimastigales</taxon>
        <taxon>Neocallimastigaceae</taxon>
        <taxon>Neocallimastix</taxon>
    </lineage>
</organism>
<name>A0A1Y2CIM6_9FUNG</name>
<dbReference type="AlphaFoldDB" id="A0A1Y2CIM6"/>
<dbReference type="EMBL" id="MCOG01000107">
    <property type="protein sequence ID" value="ORY46684.1"/>
    <property type="molecule type" value="Genomic_DNA"/>
</dbReference>
<gene>
    <name evidence="1" type="ORF">LY90DRAFT_13255</name>
</gene>
<protein>
    <submittedName>
        <fullName evidence="1">Uncharacterized protein</fullName>
    </submittedName>
</protein>
<dbReference type="Proteomes" id="UP000193920">
    <property type="component" value="Unassembled WGS sequence"/>
</dbReference>
<evidence type="ECO:0000313" key="1">
    <source>
        <dbReference type="EMBL" id="ORY46684.1"/>
    </source>
</evidence>
<keyword evidence="2" id="KW-1185">Reference proteome</keyword>
<sequence length="59" mass="6388">MLLSSSSSSFSSSSVDSTNVSEYSFFISLSLSLTSSRLPFILCSLKLLSFSLISLLELK</sequence>